<sequence length="214" mass="23658">MASTSWRQKGRDLLSSFEADIQLLNRAKDTRDLPPAHDAFDSASALLTTIRDSDVDEDYTQLGFSCADVCRALDRGLDGTRMDELSPSVFRVIEQLTRTVTRIQKKVVKRGNQSAASRMLNTKKDKDAIAAWRQELSGILQIFNTELLINNHVVLMDILRNAREDREGTNSLCQSVQAMSVVLINVTSQSDGLIASLLESRLLLLPGPVSGAIN</sequence>
<dbReference type="InterPro" id="IPR059179">
    <property type="entry name" value="MLKL-like_MCAfunc"/>
</dbReference>
<dbReference type="EMBL" id="WIUZ02000005">
    <property type="protein sequence ID" value="KAF9787210.1"/>
    <property type="molecule type" value="Genomic_DNA"/>
</dbReference>
<reference evidence="1" key="2">
    <citation type="submission" date="2020-11" db="EMBL/GenBank/DDBJ databases">
        <authorList>
            <consortium name="DOE Joint Genome Institute"/>
            <person name="Kuo A."/>
            <person name="Miyauchi S."/>
            <person name="Kiss E."/>
            <person name="Drula E."/>
            <person name="Kohler A."/>
            <person name="Sanchez-Garcia M."/>
            <person name="Andreopoulos B."/>
            <person name="Barry K.W."/>
            <person name="Bonito G."/>
            <person name="Buee M."/>
            <person name="Carver A."/>
            <person name="Chen C."/>
            <person name="Cichocki N."/>
            <person name="Clum A."/>
            <person name="Culley D."/>
            <person name="Crous P.W."/>
            <person name="Fauchery L."/>
            <person name="Girlanda M."/>
            <person name="Hayes R."/>
            <person name="Keri Z."/>
            <person name="Labutti K."/>
            <person name="Lipzen A."/>
            <person name="Lombard V."/>
            <person name="Magnuson J."/>
            <person name="Maillard F."/>
            <person name="Morin E."/>
            <person name="Murat C."/>
            <person name="Nolan M."/>
            <person name="Ohm R."/>
            <person name="Pangilinan J."/>
            <person name="Pereira M."/>
            <person name="Perotto S."/>
            <person name="Peter M."/>
            <person name="Riley R."/>
            <person name="Sitrit Y."/>
            <person name="Stielow B."/>
            <person name="Szollosi G."/>
            <person name="Zifcakova L."/>
            <person name="Stursova M."/>
            <person name="Spatafora J.W."/>
            <person name="Tedersoo L."/>
            <person name="Vaario L.-M."/>
            <person name="Yamada A."/>
            <person name="Yan M."/>
            <person name="Wang P."/>
            <person name="Xu J."/>
            <person name="Bruns T."/>
            <person name="Baldrian P."/>
            <person name="Vilgalys R."/>
            <person name="Henrissat B."/>
            <person name="Grigoriev I.V."/>
            <person name="Hibbett D."/>
            <person name="Nagy L.G."/>
            <person name="Martin F.M."/>
        </authorList>
    </citation>
    <scope>NUCLEOTIDE SEQUENCE</scope>
    <source>
        <strain evidence="1">UH-Tt-Lm1</strain>
    </source>
</reference>
<gene>
    <name evidence="1" type="ORF">BJ322DRAFT_708206</name>
</gene>
<comment type="caution">
    <text evidence="1">The sequence shown here is derived from an EMBL/GenBank/DDBJ whole genome shotgun (WGS) entry which is preliminary data.</text>
</comment>
<dbReference type="OrthoDB" id="3153136at2759"/>
<dbReference type="AlphaFoldDB" id="A0A9P6HJD4"/>
<reference evidence="1" key="1">
    <citation type="journal article" date="2020" name="Nat. Commun.">
        <title>Large-scale genome sequencing of mycorrhizal fungi provides insights into the early evolution of symbiotic traits.</title>
        <authorList>
            <person name="Miyauchi S."/>
            <person name="Kiss E."/>
            <person name="Kuo A."/>
            <person name="Drula E."/>
            <person name="Kohler A."/>
            <person name="Sanchez-Garcia M."/>
            <person name="Morin E."/>
            <person name="Andreopoulos B."/>
            <person name="Barry K.W."/>
            <person name="Bonito G."/>
            <person name="Buee M."/>
            <person name="Carver A."/>
            <person name="Chen C."/>
            <person name="Cichocki N."/>
            <person name="Clum A."/>
            <person name="Culley D."/>
            <person name="Crous P.W."/>
            <person name="Fauchery L."/>
            <person name="Girlanda M."/>
            <person name="Hayes R.D."/>
            <person name="Keri Z."/>
            <person name="LaButti K."/>
            <person name="Lipzen A."/>
            <person name="Lombard V."/>
            <person name="Magnuson J."/>
            <person name="Maillard F."/>
            <person name="Murat C."/>
            <person name="Nolan M."/>
            <person name="Ohm R.A."/>
            <person name="Pangilinan J."/>
            <person name="Pereira M.F."/>
            <person name="Perotto S."/>
            <person name="Peter M."/>
            <person name="Pfister S."/>
            <person name="Riley R."/>
            <person name="Sitrit Y."/>
            <person name="Stielow J.B."/>
            <person name="Szollosi G."/>
            <person name="Zifcakova L."/>
            <person name="Stursova M."/>
            <person name="Spatafora J.W."/>
            <person name="Tedersoo L."/>
            <person name="Vaario L.M."/>
            <person name="Yamada A."/>
            <person name="Yan M."/>
            <person name="Wang P."/>
            <person name="Xu J."/>
            <person name="Bruns T."/>
            <person name="Baldrian P."/>
            <person name="Vilgalys R."/>
            <person name="Dunand C."/>
            <person name="Henrissat B."/>
            <person name="Grigoriev I.V."/>
            <person name="Hibbett D."/>
            <person name="Nagy L.G."/>
            <person name="Martin F.M."/>
        </authorList>
    </citation>
    <scope>NUCLEOTIDE SEQUENCE</scope>
    <source>
        <strain evidence="1">UH-Tt-Lm1</strain>
    </source>
</reference>
<keyword evidence="2" id="KW-1185">Reference proteome</keyword>
<organism evidence="1 2">
    <name type="scientific">Thelephora terrestris</name>
    <dbReference type="NCBI Taxonomy" id="56493"/>
    <lineage>
        <taxon>Eukaryota</taxon>
        <taxon>Fungi</taxon>
        <taxon>Dikarya</taxon>
        <taxon>Basidiomycota</taxon>
        <taxon>Agaricomycotina</taxon>
        <taxon>Agaricomycetes</taxon>
        <taxon>Thelephorales</taxon>
        <taxon>Thelephoraceae</taxon>
        <taxon>Thelephora</taxon>
    </lineage>
</organism>
<accession>A0A9P6HJD4</accession>
<proteinExistence type="predicted"/>
<name>A0A9P6HJD4_9AGAM</name>
<evidence type="ECO:0000313" key="2">
    <source>
        <dbReference type="Proteomes" id="UP000736335"/>
    </source>
</evidence>
<dbReference type="Proteomes" id="UP000736335">
    <property type="component" value="Unassembled WGS sequence"/>
</dbReference>
<evidence type="ECO:0000313" key="1">
    <source>
        <dbReference type="EMBL" id="KAF9787210.1"/>
    </source>
</evidence>
<dbReference type="CDD" id="cd21037">
    <property type="entry name" value="MLKL_NTD"/>
    <property type="match status" value="1"/>
</dbReference>
<protein>
    <submittedName>
        <fullName evidence="1">Uncharacterized protein</fullName>
    </submittedName>
</protein>